<proteinExistence type="predicted"/>
<keyword evidence="4" id="KW-1185">Reference proteome</keyword>
<accession>A0AAJ0B5F1</accession>
<dbReference type="Proteomes" id="UP001239445">
    <property type="component" value="Unassembled WGS sequence"/>
</dbReference>
<name>A0AAJ0B5F1_9PEZI</name>
<gene>
    <name evidence="3" type="ORF">QBC47DRAFT_432865</name>
</gene>
<dbReference type="EMBL" id="MU839840">
    <property type="protein sequence ID" value="KAK1752018.1"/>
    <property type="molecule type" value="Genomic_DNA"/>
</dbReference>
<evidence type="ECO:0000256" key="1">
    <source>
        <dbReference type="SAM" id="MobiDB-lite"/>
    </source>
</evidence>
<feature type="signal peptide" evidence="2">
    <location>
        <begin position="1"/>
        <end position="19"/>
    </location>
</feature>
<reference evidence="3" key="1">
    <citation type="submission" date="2023-06" db="EMBL/GenBank/DDBJ databases">
        <title>Genome-scale phylogeny and comparative genomics of the fungal order Sordariales.</title>
        <authorList>
            <consortium name="Lawrence Berkeley National Laboratory"/>
            <person name="Hensen N."/>
            <person name="Bonometti L."/>
            <person name="Westerberg I."/>
            <person name="Brannstrom I.O."/>
            <person name="Guillou S."/>
            <person name="Cros-Aarteil S."/>
            <person name="Calhoun S."/>
            <person name="Haridas S."/>
            <person name="Kuo A."/>
            <person name="Mondo S."/>
            <person name="Pangilinan J."/>
            <person name="Riley R."/>
            <person name="Labutti K."/>
            <person name="Andreopoulos B."/>
            <person name="Lipzen A."/>
            <person name="Chen C."/>
            <person name="Yanf M."/>
            <person name="Daum C."/>
            <person name="Ng V."/>
            <person name="Clum A."/>
            <person name="Steindorff A."/>
            <person name="Ohm R."/>
            <person name="Martin F."/>
            <person name="Silar P."/>
            <person name="Natvig D."/>
            <person name="Lalanne C."/>
            <person name="Gautier V."/>
            <person name="Ament-Velasquez S.L."/>
            <person name="Kruys A."/>
            <person name="Hutchinson M.I."/>
            <person name="Powell A.J."/>
            <person name="Barry K."/>
            <person name="Miller A.N."/>
            <person name="Grigoriev I.V."/>
            <person name="Debuchy R."/>
            <person name="Gladieux P."/>
            <person name="Thoren M.H."/>
            <person name="Johannesson H."/>
        </authorList>
    </citation>
    <scope>NUCLEOTIDE SEQUENCE</scope>
    <source>
        <strain evidence="3">PSN4</strain>
    </source>
</reference>
<organism evidence="3 4">
    <name type="scientific">Echria macrotheca</name>
    <dbReference type="NCBI Taxonomy" id="438768"/>
    <lineage>
        <taxon>Eukaryota</taxon>
        <taxon>Fungi</taxon>
        <taxon>Dikarya</taxon>
        <taxon>Ascomycota</taxon>
        <taxon>Pezizomycotina</taxon>
        <taxon>Sordariomycetes</taxon>
        <taxon>Sordariomycetidae</taxon>
        <taxon>Sordariales</taxon>
        <taxon>Schizotheciaceae</taxon>
        <taxon>Echria</taxon>
    </lineage>
</organism>
<evidence type="ECO:0000313" key="3">
    <source>
        <dbReference type="EMBL" id="KAK1752018.1"/>
    </source>
</evidence>
<protein>
    <submittedName>
        <fullName evidence="3">Uncharacterized protein</fullName>
    </submittedName>
</protein>
<feature type="region of interest" description="Disordered" evidence="1">
    <location>
        <begin position="47"/>
        <end position="67"/>
    </location>
</feature>
<feature type="chain" id="PRO_5042509645" evidence="2">
    <location>
        <begin position="20"/>
        <end position="199"/>
    </location>
</feature>
<comment type="caution">
    <text evidence="3">The sequence shown here is derived from an EMBL/GenBank/DDBJ whole genome shotgun (WGS) entry which is preliminary data.</text>
</comment>
<evidence type="ECO:0000313" key="4">
    <source>
        <dbReference type="Proteomes" id="UP001239445"/>
    </source>
</evidence>
<evidence type="ECO:0000256" key="2">
    <source>
        <dbReference type="SAM" id="SignalP"/>
    </source>
</evidence>
<keyword evidence="2" id="KW-0732">Signal</keyword>
<feature type="region of interest" description="Disordered" evidence="1">
    <location>
        <begin position="132"/>
        <end position="164"/>
    </location>
</feature>
<dbReference type="AlphaFoldDB" id="A0AAJ0B5F1"/>
<sequence>MKSAFLVAVLAYGLGLADAAARPVSNLVARQRGGGFGGGGGGGGGGWGGGWGGGGGEGGGAGAGAGGGTSTCEWTGHCLGDACTTENDCDEDWVCTNKKCARPGAGGGAPVATSAPAPRPPVTGGRTTTIFVTAPRPTPTPGPVRPTTTQRAPGGGVRPTQPVSPSCGDNPTACIGVACRTDSDCGFDLIICKNGVCGL</sequence>